<evidence type="ECO:0000313" key="2">
    <source>
        <dbReference type="EMBL" id="PON38893.1"/>
    </source>
</evidence>
<dbReference type="EMBL" id="JXTB01000482">
    <property type="protein sequence ID" value="PON38893.1"/>
    <property type="molecule type" value="Genomic_DNA"/>
</dbReference>
<evidence type="ECO:0000256" key="1">
    <source>
        <dbReference type="SAM" id="Phobius"/>
    </source>
</evidence>
<comment type="caution">
    <text evidence="2">The sequence shown here is derived from an EMBL/GenBank/DDBJ whole genome shotgun (WGS) entry which is preliminary data.</text>
</comment>
<protein>
    <submittedName>
        <fullName evidence="2">Uncharacterized protein</fullName>
    </submittedName>
</protein>
<dbReference type="Proteomes" id="UP000237105">
    <property type="component" value="Unassembled WGS sequence"/>
</dbReference>
<proteinExistence type="predicted"/>
<name>A0A2P5AQS4_PARAD</name>
<keyword evidence="3" id="KW-1185">Reference proteome</keyword>
<keyword evidence="1" id="KW-0472">Membrane</keyword>
<accession>A0A2P5AQS4</accession>
<reference evidence="3" key="1">
    <citation type="submission" date="2016-06" db="EMBL/GenBank/DDBJ databases">
        <title>Parallel loss of symbiosis genes in relatives of nitrogen-fixing non-legume Parasponia.</title>
        <authorList>
            <person name="Van Velzen R."/>
            <person name="Holmer R."/>
            <person name="Bu F."/>
            <person name="Rutten L."/>
            <person name="Van Zeijl A."/>
            <person name="Liu W."/>
            <person name="Santuari L."/>
            <person name="Cao Q."/>
            <person name="Sharma T."/>
            <person name="Shen D."/>
            <person name="Roswanjaya Y."/>
            <person name="Wardhani T."/>
            <person name="Kalhor M.S."/>
            <person name="Jansen J."/>
            <person name="Van den Hoogen J."/>
            <person name="Gungor B."/>
            <person name="Hartog M."/>
            <person name="Hontelez J."/>
            <person name="Verver J."/>
            <person name="Yang W.-C."/>
            <person name="Schijlen E."/>
            <person name="Repin R."/>
            <person name="Schilthuizen M."/>
            <person name="Schranz E."/>
            <person name="Heidstra R."/>
            <person name="Miyata K."/>
            <person name="Fedorova E."/>
            <person name="Kohlen W."/>
            <person name="Bisseling T."/>
            <person name="Smit S."/>
            <person name="Geurts R."/>
        </authorList>
    </citation>
    <scope>NUCLEOTIDE SEQUENCE [LARGE SCALE GENOMIC DNA]</scope>
    <source>
        <strain evidence="3">cv. WU1-14</strain>
    </source>
</reference>
<sequence>MKYQNFYVYKVYNFAKFNSTYIYIYILFFVLQILNMYVDNICRTRTNQMDDSSSSFSSSDFDDFADVMVLMLLGEYDEIFIEKIPQRTSILSGEAFMRE</sequence>
<dbReference type="AlphaFoldDB" id="A0A2P5AQS4"/>
<evidence type="ECO:0000313" key="3">
    <source>
        <dbReference type="Proteomes" id="UP000237105"/>
    </source>
</evidence>
<keyword evidence="1" id="KW-1133">Transmembrane helix</keyword>
<keyword evidence="1" id="KW-0812">Transmembrane</keyword>
<organism evidence="2 3">
    <name type="scientific">Parasponia andersonii</name>
    <name type="common">Sponia andersonii</name>
    <dbReference type="NCBI Taxonomy" id="3476"/>
    <lineage>
        <taxon>Eukaryota</taxon>
        <taxon>Viridiplantae</taxon>
        <taxon>Streptophyta</taxon>
        <taxon>Embryophyta</taxon>
        <taxon>Tracheophyta</taxon>
        <taxon>Spermatophyta</taxon>
        <taxon>Magnoliopsida</taxon>
        <taxon>eudicotyledons</taxon>
        <taxon>Gunneridae</taxon>
        <taxon>Pentapetalae</taxon>
        <taxon>rosids</taxon>
        <taxon>fabids</taxon>
        <taxon>Rosales</taxon>
        <taxon>Cannabaceae</taxon>
        <taxon>Parasponia</taxon>
    </lineage>
</organism>
<feature type="non-terminal residue" evidence="2">
    <location>
        <position position="99"/>
    </location>
</feature>
<gene>
    <name evidence="2" type="ORF">PanWU01x14_309190</name>
</gene>
<feature type="transmembrane region" description="Helical" evidence="1">
    <location>
        <begin position="20"/>
        <end position="38"/>
    </location>
</feature>